<organism evidence="1 2">
    <name type="scientific">Sphingobium nicotianae</name>
    <dbReference type="NCBI Taxonomy" id="2782607"/>
    <lineage>
        <taxon>Bacteria</taxon>
        <taxon>Pseudomonadati</taxon>
        <taxon>Pseudomonadota</taxon>
        <taxon>Alphaproteobacteria</taxon>
        <taxon>Sphingomonadales</taxon>
        <taxon>Sphingomonadaceae</taxon>
        <taxon>Sphingobium</taxon>
    </lineage>
</organism>
<accession>A0A9X1AI84</accession>
<gene>
    <name evidence="1" type="ORF">KK488_02150</name>
</gene>
<dbReference type="EMBL" id="JAHGAW010000001">
    <property type="protein sequence ID" value="MBT2185742.1"/>
    <property type="molecule type" value="Genomic_DNA"/>
</dbReference>
<dbReference type="Pfam" id="PF12007">
    <property type="entry name" value="DUF3501"/>
    <property type="match status" value="1"/>
</dbReference>
<reference evidence="1" key="1">
    <citation type="submission" date="2021-05" db="EMBL/GenBank/DDBJ databases">
        <title>Genome of Sphingobium sp. strain.</title>
        <authorList>
            <person name="Fan R."/>
        </authorList>
    </citation>
    <scope>NUCLEOTIDE SEQUENCE</scope>
    <source>
        <strain evidence="1">H33</strain>
    </source>
</reference>
<proteinExistence type="predicted"/>
<dbReference type="RefSeq" id="WP_214621469.1">
    <property type="nucleotide sequence ID" value="NZ_JAHGAW010000001.1"/>
</dbReference>
<protein>
    <submittedName>
        <fullName evidence="1">DUF3501 family protein</fullName>
    </submittedName>
</protein>
<keyword evidence="2" id="KW-1185">Reference proteome</keyword>
<sequence length="197" mass="22459">MPHDARIITREDIMDLGTYETIRPLKREEALLRKRFRRVSVGPHITVTFENWDSMWLQVQEMLRIEKGGEEQLVDELAAYNPMIPNGRELTCTLMIEIDDPVIRAHTLGRLGGIEDHIYLSVAGERIDAVPEGDVERSRADGKASSVHFLHFPFSDAQVATWQGGEGQILFGIDHPHYGHMAMIGEEIRRELARDFA</sequence>
<dbReference type="InterPro" id="IPR021890">
    <property type="entry name" value="DUF3501"/>
</dbReference>
<name>A0A9X1AI84_9SPHN</name>
<evidence type="ECO:0000313" key="2">
    <source>
        <dbReference type="Proteomes" id="UP001138757"/>
    </source>
</evidence>
<dbReference type="Proteomes" id="UP001138757">
    <property type="component" value="Unassembled WGS sequence"/>
</dbReference>
<comment type="caution">
    <text evidence="1">The sequence shown here is derived from an EMBL/GenBank/DDBJ whole genome shotgun (WGS) entry which is preliminary data.</text>
</comment>
<dbReference type="AlphaFoldDB" id="A0A9X1AI84"/>
<evidence type="ECO:0000313" key="1">
    <source>
        <dbReference type="EMBL" id="MBT2185742.1"/>
    </source>
</evidence>